<dbReference type="InterPro" id="IPR006750">
    <property type="entry name" value="YdcZ"/>
</dbReference>
<feature type="transmembrane region" description="Helical" evidence="1">
    <location>
        <begin position="128"/>
        <end position="148"/>
    </location>
</feature>
<keyword evidence="1" id="KW-0472">Membrane</keyword>
<evidence type="ECO:0000313" key="4">
    <source>
        <dbReference type="Proteomes" id="UP000584663"/>
    </source>
</evidence>
<feature type="transmembrane region" description="Helical" evidence="1">
    <location>
        <begin position="68"/>
        <end position="89"/>
    </location>
</feature>
<dbReference type="PANTHER" id="PTHR34821:SF2">
    <property type="entry name" value="INNER MEMBRANE PROTEIN YDCZ"/>
    <property type="match status" value="1"/>
</dbReference>
<keyword evidence="4" id="KW-1185">Reference proteome</keyword>
<reference evidence="3" key="2">
    <citation type="submission" date="2021-01" db="EMBL/GenBank/DDBJ databases">
        <title>Genome Sequencing of Type Strains.</title>
        <authorList>
            <person name="Lemaire J.F."/>
            <person name="Inderbitzin P."/>
            <person name="Collins S.B."/>
            <person name="Wespe N."/>
            <person name="Knight-Connoni V."/>
        </authorList>
    </citation>
    <scope>NUCLEOTIDE SEQUENCE</scope>
    <source>
        <strain evidence="3">DSM 14562</strain>
    </source>
</reference>
<comment type="caution">
    <text evidence="3">The sequence shown here is derived from an EMBL/GenBank/DDBJ whole genome shotgun (WGS) entry which is preliminary data.</text>
</comment>
<evidence type="ECO:0000256" key="1">
    <source>
        <dbReference type="SAM" id="Phobius"/>
    </source>
</evidence>
<accession>A0AA40ZX11</accession>
<feature type="transmembrane region" description="Helical" evidence="1">
    <location>
        <begin position="101"/>
        <end position="122"/>
    </location>
</feature>
<feature type="transmembrane region" description="Helical" evidence="1">
    <location>
        <begin position="289"/>
        <end position="307"/>
    </location>
</feature>
<evidence type="ECO:0000313" key="2">
    <source>
        <dbReference type="EMBL" id="MBB4610709.1"/>
    </source>
</evidence>
<feature type="transmembrane region" description="Helical" evidence="1">
    <location>
        <begin position="226"/>
        <end position="250"/>
    </location>
</feature>
<dbReference type="EMBL" id="JAFHKU010000109">
    <property type="protein sequence ID" value="MBN3557197.1"/>
    <property type="molecule type" value="Genomic_DNA"/>
</dbReference>
<evidence type="ECO:0000313" key="5">
    <source>
        <dbReference type="Proteomes" id="UP000704529"/>
    </source>
</evidence>
<dbReference type="PANTHER" id="PTHR34821">
    <property type="entry name" value="INNER MEMBRANE PROTEIN YDCZ"/>
    <property type="match status" value="1"/>
</dbReference>
<keyword evidence="1" id="KW-1133">Transmembrane helix</keyword>
<feature type="transmembrane region" description="Helical" evidence="1">
    <location>
        <begin position="33"/>
        <end position="56"/>
    </location>
</feature>
<reference evidence="2 4" key="1">
    <citation type="submission" date="2020-08" db="EMBL/GenBank/DDBJ databases">
        <title>Genomic Encyclopedia of Type Strains, Phase IV (KMG-IV): sequencing the most valuable type-strain genomes for metagenomic binning, comparative biology and taxonomic classification.</title>
        <authorList>
            <person name="Goeker M."/>
        </authorList>
    </citation>
    <scope>NUCLEOTIDE SEQUENCE [LARGE SCALE GENOMIC DNA]</scope>
    <source>
        <strain evidence="2 4">DSM 14562</strain>
    </source>
</reference>
<dbReference type="Proteomes" id="UP000584663">
    <property type="component" value="Unassembled WGS sequence"/>
</dbReference>
<dbReference type="GO" id="GO:0005886">
    <property type="term" value="C:plasma membrane"/>
    <property type="evidence" value="ECO:0007669"/>
    <property type="project" value="TreeGrafter"/>
</dbReference>
<feature type="transmembrane region" description="Helical" evidence="1">
    <location>
        <begin position="160"/>
        <end position="182"/>
    </location>
</feature>
<feature type="transmembrane region" description="Helical" evidence="1">
    <location>
        <begin position="6"/>
        <end position="26"/>
    </location>
</feature>
<name>A0AA40ZX11_9SPHN</name>
<keyword evidence="1" id="KW-0812">Transmembrane</keyword>
<protein>
    <submittedName>
        <fullName evidence="3">DMT family transporter</fullName>
    </submittedName>
    <submittedName>
        <fullName evidence="2">Transporter family-2 protein</fullName>
    </submittedName>
</protein>
<proteinExistence type="predicted"/>
<dbReference type="EMBL" id="JACHNX010000013">
    <property type="protein sequence ID" value="MBB4610709.1"/>
    <property type="molecule type" value="Genomic_DNA"/>
</dbReference>
<evidence type="ECO:0000313" key="3">
    <source>
        <dbReference type="EMBL" id="MBN3557197.1"/>
    </source>
</evidence>
<dbReference type="Proteomes" id="UP000704529">
    <property type="component" value="Unassembled WGS sequence"/>
</dbReference>
<feature type="transmembrane region" description="Helical" evidence="1">
    <location>
        <begin position="256"/>
        <end position="277"/>
    </location>
</feature>
<sequence>MLAFTYPLIVLSGAFQAMGAALSALLRKSLVNPWLAAFVTFVPIIIVLTFVVLAIPFPLPQAGSFAQIHWYDAFGGIAGSAAVVAGLLFVDKVGSGPLNGLTVTGNILASLALDAFGVLGLQKSGFEPLPWIGGAVMIVGVIGITLGAGKKDDDEADKGLAGKLLYPFILVCGGLQAIGAALNAEFRHAVTNPWMAADLSFIPVASLFLLIFILRPMPLPTRNDVATVRWWMPTAGLVGALAVFTGLLFIDKVGAGVFNGLLITANLITAVVLDHSGWLGMKKTPTTKLRLAGVVVTIIGILMISIGKMH</sequence>
<feature type="transmembrane region" description="Helical" evidence="1">
    <location>
        <begin position="194"/>
        <end position="214"/>
    </location>
</feature>
<dbReference type="AlphaFoldDB" id="A0AA40ZX11"/>
<organism evidence="3 5">
    <name type="scientific">Sphingomonas yabuuchiae</name>
    <dbReference type="NCBI Taxonomy" id="172044"/>
    <lineage>
        <taxon>Bacteria</taxon>
        <taxon>Pseudomonadati</taxon>
        <taxon>Pseudomonadota</taxon>
        <taxon>Alphaproteobacteria</taxon>
        <taxon>Sphingomonadales</taxon>
        <taxon>Sphingomonadaceae</taxon>
        <taxon>Sphingomonas</taxon>
    </lineage>
</organism>
<dbReference type="Pfam" id="PF04657">
    <property type="entry name" value="DMT_YdcZ"/>
    <property type="match status" value="2"/>
</dbReference>
<dbReference type="RefSeq" id="WP_184106188.1">
    <property type="nucleotide sequence ID" value="NZ_JACHNX010000013.1"/>
</dbReference>
<gene>
    <name evidence="2" type="ORF">GGQ89_002943</name>
    <name evidence="3" type="ORF">JYA60_02990</name>
</gene>